<evidence type="ECO:0000313" key="3">
    <source>
        <dbReference type="EMBL" id="MBD8063412.1"/>
    </source>
</evidence>
<sequence>MNTALVAAIAALLLAAYAPDTDEMTTAAECPAPTITVSTMTELQDAVDEAGPGDVVVMEPGRYDGNLTIERSGAEANPIWLCGPRDAVIDGGTLEDGRVVRLDDADSWRLVGFTVTNGEKGIILSGVNNTVLADLHVHHIGHEAVHLLRGSADNVVRNSVIHDTGLTNAMFGEGVYIGTARSNWRDNGVDYSNRNQVIGTTFYDTTAEAVDVKEGTKDGVIRGNVFDGGGNADQADSWVTVKGQGYVVEGNVGYRSPEHGFESQEIDTDGAVRRGGQDNRFVGNIALHDGEGYAFYTRGLAGVEVTCDNLALSAGREWDVPCVPDGDAQPAPGDGR</sequence>
<feature type="signal peptide" evidence="1">
    <location>
        <begin position="1"/>
        <end position="18"/>
    </location>
</feature>
<proteinExistence type="predicted"/>
<reference evidence="3 4" key="1">
    <citation type="submission" date="2020-08" db="EMBL/GenBank/DDBJ databases">
        <title>A Genomic Blueprint of the Chicken Gut Microbiome.</title>
        <authorList>
            <person name="Gilroy R."/>
            <person name="Ravi A."/>
            <person name="Getino M."/>
            <person name="Pursley I."/>
            <person name="Horton D.L."/>
            <person name="Alikhan N.-F."/>
            <person name="Baker D."/>
            <person name="Gharbi K."/>
            <person name="Hall N."/>
            <person name="Watson M."/>
            <person name="Adriaenssens E.M."/>
            <person name="Foster-Nyarko E."/>
            <person name="Jarju S."/>
            <person name="Secka A."/>
            <person name="Antonio M."/>
            <person name="Oren A."/>
            <person name="Chaudhuri R."/>
            <person name="La Ragione R.M."/>
            <person name="Hildebrand F."/>
            <person name="Pallen M.J."/>
        </authorList>
    </citation>
    <scope>NUCLEOTIDE SEQUENCE [LARGE SCALE GENOMIC DNA]</scope>
    <source>
        <strain evidence="3 4">Sa1BUA1</strain>
    </source>
</reference>
<evidence type="ECO:0000313" key="4">
    <source>
        <dbReference type="Proteomes" id="UP000661894"/>
    </source>
</evidence>
<keyword evidence="4" id="KW-1185">Reference proteome</keyword>
<dbReference type="SMART" id="SM00710">
    <property type="entry name" value="PbH1"/>
    <property type="match status" value="5"/>
</dbReference>
<evidence type="ECO:0000256" key="1">
    <source>
        <dbReference type="SAM" id="SignalP"/>
    </source>
</evidence>
<feature type="chain" id="PRO_5046585488" evidence="1">
    <location>
        <begin position="19"/>
        <end position="336"/>
    </location>
</feature>
<protein>
    <submittedName>
        <fullName evidence="3">Right-handed parallel beta-helix repeat-containing protein</fullName>
    </submittedName>
</protein>
<dbReference type="InterPro" id="IPR012334">
    <property type="entry name" value="Pectin_lyas_fold"/>
</dbReference>
<dbReference type="RefSeq" id="WP_251840510.1">
    <property type="nucleotide sequence ID" value="NZ_JACSPO010000010.1"/>
</dbReference>
<dbReference type="Pfam" id="PF13229">
    <property type="entry name" value="Beta_helix"/>
    <property type="match status" value="1"/>
</dbReference>
<dbReference type="InterPro" id="IPR011050">
    <property type="entry name" value="Pectin_lyase_fold/virulence"/>
</dbReference>
<accession>A0ABR8Z513</accession>
<organism evidence="3 4">
    <name type="scientific">Oceanitalea stevensii</name>
    <dbReference type="NCBI Taxonomy" id="2763072"/>
    <lineage>
        <taxon>Bacteria</taxon>
        <taxon>Bacillati</taxon>
        <taxon>Actinomycetota</taxon>
        <taxon>Actinomycetes</taxon>
        <taxon>Micrococcales</taxon>
        <taxon>Bogoriellaceae</taxon>
        <taxon>Georgenia</taxon>
    </lineage>
</organism>
<gene>
    <name evidence="3" type="ORF">H9624_13890</name>
</gene>
<dbReference type="SUPFAM" id="SSF51126">
    <property type="entry name" value="Pectin lyase-like"/>
    <property type="match status" value="1"/>
</dbReference>
<dbReference type="Proteomes" id="UP000661894">
    <property type="component" value="Unassembled WGS sequence"/>
</dbReference>
<comment type="caution">
    <text evidence="3">The sequence shown here is derived from an EMBL/GenBank/DDBJ whole genome shotgun (WGS) entry which is preliminary data.</text>
</comment>
<dbReference type="EMBL" id="JACSPO010000010">
    <property type="protein sequence ID" value="MBD8063412.1"/>
    <property type="molecule type" value="Genomic_DNA"/>
</dbReference>
<dbReference type="Gene3D" id="2.160.20.10">
    <property type="entry name" value="Single-stranded right-handed beta-helix, Pectin lyase-like"/>
    <property type="match status" value="1"/>
</dbReference>
<dbReference type="InterPro" id="IPR006626">
    <property type="entry name" value="PbH1"/>
</dbReference>
<name>A0ABR8Z513_9MICO</name>
<feature type="domain" description="Right handed beta helix" evidence="2">
    <location>
        <begin position="121"/>
        <end position="231"/>
    </location>
</feature>
<dbReference type="InterPro" id="IPR039448">
    <property type="entry name" value="Beta_helix"/>
</dbReference>
<evidence type="ECO:0000259" key="2">
    <source>
        <dbReference type="Pfam" id="PF13229"/>
    </source>
</evidence>
<keyword evidence="1" id="KW-0732">Signal</keyword>